<dbReference type="Pfam" id="PF21187">
    <property type="entry name" value="CYAA_C"/>
    <property type="match status" value="1"/>
</dbReference>
<dbReference type="GO" id="GO:0070783">
    <property type="term" value="P:growth of unicellular organism as a thread of attached cells"/>
    <property type="evidence" value="ECO:0000315"/>
    <property type="project" value="CGD"/>
</dbReference>
<dbReference type="SMART" id="SM00044">
    <property type="entry name" value="CYCc"/>
    <property type="match status" value="1"/>
</dbReference>
<dbReference type="EMBL" id="CP017629">
    <property type="protein sequence ID" value="AOW30653.1"/>
    <property type="molecule type" value="Genomic_DNA"/>
</dbReference>
<dbReference type="EC" id="4.6.1.1" evidence="3"/>
<dbReference type="RefSeq" id="XP_716974.2">
    <property type="nucleotide sequence ID" value="XM_711881.2"/>
</dbReference>
<dbReference type="InterPro" id="IPR050216">
    <property type="entry name" value="LRR_domain-containing"/>
</dbReference>
<reference evidence="18 19" key="1">
    <citation type="journal article" date="2004" name="Proc. Natl. Acad. Sci. U.S.A.">
        <title>The diploid genome sequence of Candida albicans.</title>
        <authorList>
            <person name="Jones T."/>
            <person name="Federspiel N.A."/>
            <person name="Chibana H."/>
            <person name="Dungan J."/>
            <person name="Kalman S."/>
            <person name="Magee B.B."/>
            <person name="Newport G."/>
            <person name="Thorstenson Y.R."/>
            <person name="Agabian N."/>
            <person name="Magee P.T."/>
            <person name="Davis R.W."/>
            <person name="Scherer S."/>
        </authorList>
    </citation>
    <scope>NUCLEOTIDE SEQUENCE [LARGE SCALE GENOMIC DNA]</scope>
    <source>
        <strain evidence="19">SC5314 / ATCC MYA-2876</strain>
    </source>
</reference>
<dbReference type="CDD" id="cd00143">
    <property type="entry name" value="PP2Cc"/>
    <property type="match status" value="1"/>
</dbReference>
<evidence type="ECO:0000313" key="19">
    <source>
        <dbReference type="Proteomes" id="UP000000559"/>
    </source>
</evidence>
<evidence type="ECO:0000259" key="16">
    <source>
        <dbReference type="PROSITE" id="PS51746"/>
    </source>
</evidence>
<feature type="domain" description="Ras-associating" evidence="15">
    <location>
        <begin position="304"/>
        <end position="394"/>
    </location>
</feature>
<feature type="domain" description="Guanylate cyclase" evidence="14">
    <location>
        <begin position="1329"/>
        <end position="1466"/>
    </location>
</feature>
<dbReference type="SUPFAM" id="SSF55073">
    <property type="entry name" value="Nucleotide cyclase"/>
    <property type="match status" value="1"/>
</dbReference>
<dbReference type="SUPFAM" id="SSF52058">
    <property type="entry name" value="L domain-like"/>
    <property type="match status" value="2"/>
</dbReference>
<dbReference type="GO" id="GO:0004016">
    <property type="term" value="F:adenylate cyclase activity"/>
    <property type="evidence" value="ECO:0000314"/>
    <property type="project" value="CGD"/>
</dbReference>
<organism evidence="18 19">
    <name type="scientific">Candida albicans (strain SC5314 / ATCC MYA-2876)</name>
    <name type="common">Yeast</name>
    <dbReference type="NCBI Taxonomy" id="237561"/>
    <lineage>
        <taxon>Eukaryota</taxon>
        <taxon>Fungi</taxon>
        <taxon>Dikarya</taxon>
        <taxon>Ascomycota</taxon>
        <taxon>Saccharomycotina</taxon>
        <taxon>Pichiomycetes</taxon>
        <taxon>Debaryomycetaceae</taxon>
        <taxon>Candida/Lodderomyces clade</taxon>
        <taxon>Candida</taxon>
    </lineage>
</organism>
<dbReference type="SMART" id="SM00332">
    <property type="entry name" value="PP2Cc"/>
    <property type="match status" value="1"/>
</dbReference>
<reference evidence="18 19" key="3">
    <citation type="journal article" date="2013" name="Genome Biol.">
        <title>Assembly of a phased diploid Candida albicans genome facilitates allele-specific measurements and provides a simple model for repeat and indel structure.</title>
        <authorList>
            <person name="Muzzey D."/>
            <person name="Schwartz K."/>
            <person name="Weissman J.S."/>
            <person name="Sherlock G."/>
        </authorList>
    </citation>
    <scope>NUCLEOTIDE SEQUENCE [LARGE SCALE GENOMIC DNA]</scope>
    <source>
        <strain evidence="19">SC5314 / ATCC MYA-2876</strain>
    </source>
</reference>
<dbReference type="GO" id="GO:0000287">
    <property type="term" value="F:magnesium ion binding"/>
    <property type="evidence" value="ECO:0007669"/>
    <property type="project" value="InterPro"/>
</dbReference>
<evidence type="ECO:0000259" key="15">
    <source>
        <dbReference type="PROSITE" id="PS50200"/>
    </source>
</evidence>
<dbReference type="GO" id="GO:0070786">
    <property type="term" value="P:positive regulation of growth of unicellular organism as a thread of attached cells"/>
    <property type="evidence" value="ECO:0000315"/>
    <property type="project" value="CGD"/>
</dbReference>
<dbReference type="PROSITE" id="PS50200">
    <property type="entry name" value="RA"/>
    <property type="match status" value="1"/>
</dbReference>
<dbReference type="GO" id="GO:1900231">
    <property type="term" value="P:regulation of single-species biofilm formation on inanimate substrate"/>
    <property type="evidence" value="ECO:0000315"/>
    <property type="project" value="CGD"/>
</dbReference>
<dbReference type="GO" id="GO:0042783">
    <property type="term" value="P:symbiont-mediated evasion of host immune response"/>
    <property type="evidence" value="ECO:0000315"/>
    <property type="project" value="CGD"/>
</dbReference>
<dbReference type="SUPFAM" id="SSF81606">
    <property type="entry name" value="PP2C-like"/>
    <property type="match status" value="1"/>
</dbReference>
<dbReference type="Pfam" id="PF13855">
    <property type="entry name" value="LRR_8"/>
    <property type="match status" value="3"/>
</dbReference>
<dbReference type="GO" id="GO:0044011">
    <property type="term" value="P:single-species biofilm formation on inanimate substrate"/>
    <property type="evidence" value="ECO:0000315"/>
    <property type="project" value="CGD"/>
</dbReference>
<dbReference type="CDD" id="cd17214">
    <property type="entry name" value="RA_CYR1_like"/>
    <property type="match status" value="1"/>
</dbReference>
<dbReference type="eggNOG" id="KOG0618">
    <property type="taxonomic scope" value="Eukaryota"/>
</dbReference>
<evidence type="ECO:0000256" key="12">
    <source>
        <dbReference type="ARBA" id="ARBA00032637"/>
    </source>
</evidence>
<dbReference type="GO" id="GO:0071466">
    <property type="term" value="P:cellular response to xenobiotic stimulus"/>
    <property type="evidence" value="ECO:0000315"/>
    <property type="project" value="CGD"/>
</dbReference>
<keyword evidence="10" id="KW-0456">Lyase</keyword>
<dbReference type="FunCoup" id="A0A1D8PR83">
    <property type="interactions" value="538"/>
</dbReference>
<evidence type="ECO:0000256" key="7">
    <source>
        <dbReference type="ARBA" id="ARBA00022737"/>
    </source>
</evidence>
<dbReference type="OrthoDB" id="2021138at2759"/>
<dbReference type="GeneID" id="3641407"/>
<dbReference type="SMART" id="SM00365">
    <property type="entry name" value="LRR_SD22"/>
    <property type="match status" value="5"/>
</dbReference>
<dbReference type="GO" id="GO:1900241">
    <property type="term" value="P:positive regulation of phenotypic switching"/>
    <property type="evidence" value="ECO:0000315"/>
    <property type="project" value="CGD"/>
</dbReference>
<dbReference type="GO" id="GO:0071244">
    <property type="term" value="P:cellular response to carbon dioxide"/>
    <property type="evidence" value="ECO:0000315"/>
    <property type="project" value="CGD"/>
</dbReference>
<dbReference type="InterPro" id="IPR029787">
    <property type="entry name" value="Nucleotide_cyclase"/>
</dbReference>
<dbReference type="Pfam" id="PF00211">
    <property type="entry name" value="Guanylate_cyc"/>
    <property type="match status" value="1"/>
</dbReference>
<dbReference type="InterPro" id="IPR013716">
    <property type="entry name" value="Adenylate_cyclase_G-a-bd"/>
</dbReference>
<dbReference type="SMART" id="SM00789">
    <property type="entry name" value="Ad_cyc_g-alpha"/>
    <property type="match status" value="1"/>
</dbReference>
<evidence type="ECO:0000256" key="13">
    <source>
        <dbReference type="SAM" id="MobiDB-lite"/>
    </source>
</evidence>
<evidence type="ECO:0000256" key="5">
    <source>
        <dbReference type="ARBA" id="ARBA00022614"/>
    </source>
</evidence>
<evidence type="ECO:0000256" key="10">
    <source>
        <dbReference type="ARBA" id="ARBA00023239"/>
    </source>
</evidence>
<feature type="domain" description="PPM-type phosphatase" evidence="16">
    <location>
        <begin position="1005"/>
        <end position="1281"/>
    </location>
</feature>
<feature type="compositionally biased region" description="Low complexity" evidence="13">
    <location>
        <begin position="181"/>
        <end position="193"/>
    </location>
</feature>
<dbReference type="Gene3D" id="3.80.10.10">
    <property type="entry name" value="Ribonuclease Inhibitor"/>
    <property type="match status" value="3"/>
</dbReference>
<dbReference type="KEGG" id="cal:CAALFM_C703070CA"/>
<dbReference type="GO" id="GO:0036164">
    <property type="term" value="P:cell-abiotic substrate adhesion"/>
    <property type="evidence" value="ECO:0000315"/>
    <property type="project" value="CGD"/>
</dbReference>
<dbReference type="Proteomes" id="UP000000559">
    <property type="component" value="Chromosome 7"/>
</dbReference>
<dbReference type="GO" id="GO:1900439">
    <property type="term" value="P:positive regulation of filamentous growth of a population of unicellular organisms in response to chemical stimulus"/>
    <property type="evidence" value="ECO:0000315"/>
    <property type="project" value="CGD"/>
</dbReference>
<feature type="region of interest" description="Disordered" evidence="13">
    <location>
        <begin position="218"/>
        <end position="239"/>
    </location>
</feature>
<gene>
    <name evidence="17 18" type="primary">CYR1</name>
    <name evidence="18" type="ordered locus">CAALFM_C703070CA</name>
    <name evidence="17" type="ordered locus">orf19.12615</name>
</gene>
<dbReference type="SMART" id="SM00314">
    <property type="entry name" value="RA"/>
    <property type="match status" value="1"/>
</dbReference>
<evidence type="ECO:0000259" key="14">
    <source>
        <dbReference type="PROSITE" id="PS50125"/>
    </source>
</evidence>
<dbReference type="InterPro" id="IPR001932">
    <property type="entry name" value="PPM-type_phosphatase-like_dom"/>
</dbReference>
<dbReference type="Gene3D" id="3.60.40.10">
    <property type="entry name" value="PPM-type phosphatase domain"/>
    <property type="match status" value="1"/>
</dbReference>
<dbReference type="Gene3D" id="3.30.70.1230">
    <property type="entry name" value="Nucleotide cyclase"/>
    <property type="match status" value="1"/>
</dbReference>
<feature type="region of interest" description="Disordered" evidence="13">
    <location>
        <begin position="1"/>
        <end position="103"/>
    </location>
</feature>
<dbReference type="GO" id="GO:0009267">
    <property type="term" value="P:cellular response to starvation"/>
    <property type="evidence" value="ECO:0000315"/>
    <property type="project" value="CGD"/>
</dbReference>
<evidence type="ECO:0000256" key="6">
    <source>
        <dbReference type="ARBA" id="ARBA00022723"/>
    </source>
</evidence>
<dbReference type="Pfam" id="PF23010">
    <property type="entry name" value="RA_3"/>
    <property type="match status" value="1"/>
</dbReference>
<dbReference type="GO" id="GO:0030447">
    <property type="term" value="P:filamentous growth"/>
    <property type="evidence" value="ECO:0000315"/>
    <property type="project" value="CGD"/>
</dbReference>
<evidence type="ECO:0000256" key="3">
    <source>
        <dbReference type="ARBA" id="ARBA00012201"/>
    </source>
</evidence>
<feature type="compositionally biased region" description="Basic and acidic residues" evidence="13">
    <location>
        <begin position="1"/>
        <end position="13"/>
    </location>
</feature>
<dbReference type="PANTHER" id="PTHR48051">
    <property type="match status" value="1"/>
</dbReference>
<dbReference type="GO" id="GO:1900436">
    <property type="term" value="P:positive regulation of filamentous growth of a population of unicellular organisms in response to starvation"/>
    <property type="evidence" value="ECO:0000315"/>
    <property type="project" value="CGD"/>
</dbReference>
<dbReference type="PROSITE" id="PS51450">
    <property type="entry name" value="LRR"/>
    <property type="match status" value="2"/>
</dbReference>
<dbReference type="InterPro" id="IPR001054">
    <property type="entry name" value="A/G_cyclase"/>
</dbReference>
<accession>A0A1D8PR83</accession>
<comment type="similarity">
    <text evidence="2">Belongs to the adenylyl cyclase class-3 family.</text>
</comment>
<dbReference type="SMART" id="SM00364">
    <property type="entry name" value="LRR_BAC"/>
    <property type="match status" value="11"/>
</dbReference>
<evidence type="ECO:0000256" key="11">
    <source>
        <dbReference type="ARBA" id="ARBA00032597"/>
    </source>
</evidence>
<dbReference type="InterPro" id="IPR001611">
    <property type="entry name" value="Leu-rich_rpt"/>
</dbReference>
<name>A0A1D8PR83_CANAL</name>
<keyword evidence="6" id="KW-0479">Metal-binding</keyword>
<dbReference type="GO" id="GO:0043065">
    <property type="term" value="P:positive regulation of apoptotic process"/>
    <property type="evidence" value="ECO:0000315"/>
    <property type="project" value="CGD"/>
</dbReference>
<dbReference type="GO" id="GO:1900743">
    <property type="term" value="P:positive regulation of filamentous growth of a population of unicellular organisms in response to pH"/>
    <property type="evidence" value="ECO:0000315"/>
    <property type="project" value="CGD"/>
</dbReference>
<dbReference type="PANTHER" id="PTHR48051:SF1">
    <property type="entry name" value="RAS SUPPRESSOR PROTEIN 1"/>
    <property type="match status" value="1"/>
</dbReference>
<keyword evidence="9" id="KW-0115">cAMP biosynthesis</keyword>
<dbReference type="GO" id="GO:0043709">
    <property type="term" value="P:cell adhesion involved in single-species biofilm formation"/>
    <property type="evidence" value="ECO:0000315"/>
    <property type="project" value="CGD"/>
</dbReference>
<dbReference type="Pfam" id="PF00560">
    <property type="entry name" value="LRR_1"/>
    <property type="match status" value="2"/>
</dbReference>
<protein>
    <recommendedName>
        <fullName evidence="4">Adenylate cyclase</fullName>
        <ecNumber evidence="3">4.6.1.1</ecNumber>
    </recommendedName>
    <alternativeName>
        <fullName evidence="11">ATP pyrophosphate-lyase</fullName>
    </alternativeName>
    <alternativeName>
        <fullName evidence="12">Adenylyl cyclase</fullName>
    </alternativeName>
</protein>
<dbReference type="GO" id="GO:0005886">
    <property type="term" value="C:plasma membrane"/>
    <property type="evidence" value="ECO:0007669"/>
    <property type="project" value="EnsemblFungi"/>
</dbReference>
<dbReference type="GO" id="GO:0007188">
    <property type="term" value="P:adenylate cyclase-modulating G protein-coupled receptor signaling pathway"/>
    <property type="evidence" value="ECO:0007669"/>
    <property type="project" value="EnsemblFungi"/>
</dbReference>
<dbReference type="GO" id="GO:0009372">
    <property type="term" value="P:quorum sensing"/>
    <property type="evidence" value="ECO:0000314"/>
    <property type="project" value="CGD"/>
</dbReference>
<dbReference type="STRING" id="237561.A0A1D8PR83"/>
<dbReference type="GO" id="GO:1900239">
    <property type="term" value="P:regulation of phenotypic switching"/>
    <property type="evidence" value="ECO:0000315"/>
    <property type="project" value="CGD"/>
</dbReference>
<dbReference type="GO" id="GO:0044182">
    <property type="term" value="P:filamentous growth of a population of unicellular organisms"/>
    <property type="evidence" value="ECO:0000315"/>
    <property type="project" value="CGD"/>
</dbReference>
<dbReference type="GO" id="GO:0036171">
    <property type="term" value="P:filamentous growth of a population of unicellular organisms in response to chemical stimulus"/>
    <property type="evidence" value="ECO:0000315"/>
    <property type="project" value="CGD"/>
</dbReference>
<keyword evidence="8" id="KW-0460">Magnesium</keyword>
<evidence type="ECO:0000256" key="4">
    <source>
        <dbReference type="ARBA" id="ARBA00021420"/>
    </source>
</evidence>
<dbReference type="GO" id="GO:0005737">
    <property type="term" value="C:cytoplasm"/>
    <property type="evidence" value="ECO:0000318"/>
    <property type="project" value="GO_Central"/>
</dbReference>
<dbReference type="Pfam" id="PF00481">
    <property type="entry name" value="PP2C"/>
    <property type="match status" value="1"/>
</dbReference>
<reference evidence="18 19" key="2">
    <citation type="journal article" date="2007" name="Genome Biol.">
        <title>Assembly of the Candida albicans genome into sixteen supercontigs aligned on the eight chromosomes.</title>
        <authorList>
            <person name="van het Hoog M."/>
            <person name="Rast T.J."/>
            <person name="Martchenko M."/>
            <person name="Grindle S."/>
            <person name="Dignard D."/>
            <person name="Hogues H."/>
            <person name="Cuomo C."/>
            <person name="Berriman M."/>
            <person name="Scherer S."/>
            <person name="Magee B.B."/>
            <person name="Whiteway M."/>
            <person name="Chibana H."/>
            <person name="Nantel A."/>
            <person name="Magee P.T."/>
        </authorList>
    </citation>
    <scope>GENOME REANNOTATION</scope>
    <source>
        <strain evidence="19">SC5314 / ATCC MYA-2876</strain>
    </source>
</reference>
<dbReference type="GO" id="GO:0005739">
    <property type="term" value="C:mitochondrion"/>
    <property type="evidence" value="ECO:0007669"/>
    <property type="project" value="EnsemblFungi"/>
</dbReference>
<keyword evidence="5" id="KW-0433">Leucine-rich repeat</keyword>
<keyword evidence="7" id="KW-0677">Repeat</keyword>
<dbReference type="PROSITE" id="PS50125">
    <property type="entry name" value="GUANYLATE_CYCLASE_2"/>
    <property type="match status" value="1"/>
</dbReference>
<keyword evidence="19" id="KW-1185">Reference proteome</keyword>
<dbReference type="CGD" id="CAL0000178292">
    <property type="gene designation" value="CYR1"/>
</dbReference>
<dbReference type="PROSITE" id="PS51746">
    <property type="entry name" value="PPM_2"/>
    <property type="match status" value="1"/>
</dbReference>
<dbReference type="GO" id="GO:0005789">
    <property type="term" value="C:endoplasmic reticulum membrane"/>
    <property type="evidence" value="ECO:0007669"/>
    <property type="project" value="EnsemblFungi"/>
</dbReference>
<dbReference type="GO" id="GO:0007265">
    <property type="term" value="P:Ras protein signal transduction"/>
    <property type="evidence" value="ECO:0000315"/>
    <property type="project" value="CGD"/>
</dbReference>
<dbReference type="FunFam" id="3.80.10.10:FF:001515">
    <property type="entry name" value="Adenylate cyclase"/>
    <property type="match status" value="1"/>
</dbReference>
<dbReference type="InterPro" id="IPR048580">
    <property type="entry name" value="CYAA_C"/>
</dbReference>
<dbReference type="AlphaFoldDB" id="A0A1D8PR83"/>
<dbReference type="FunFam" id="3.80.10.10:FF:000220">
    <property type="entry name" value="Adenylate cyclase AcyA"/>
    <property type="match status" value="1"/>
</dbReference>
<dbReference type="SMR" id="A0A1D8PR83"/>
<feature type="compositionally biased region" description="Low complexity" evidence="13">
    <location>
        <begin position="160"/>
        <end position="173"/>
    </location>
</feature>
<dbReference type="InParanoid" id="A0A1D8PR83"/>
<dbReference type="InterPro" id="IPR003591">
    <property type="entry name" value="Leu-rich_rpt_typical-subtyp"/>
</dbReference>
<feature type="region of interest" description="Disordered" evidence="13">
    <location>
        <begin position="115"/>
        <end position="193"/>
    </location>
</feature>
<dbReference type="GO" id="GO:0036166">
    <property type="term" value="P:phenotypic switching"/>
    <property type="evidence" value="ECO:0000315"/>
    <property type="project" value="CGD"/>
</dbReference>
<evidence type="ECO:0000313" key="18">
    <source>
        <dbReference type="EMBL" id="AOW30653.1"/>
    </source>
</evidence>
<dbReference type="CDD" id="cd07302">
    <property type="entry name" value="CHD"/>
    <property type="match status" value="1"/>
</dbReference>
<proteinExistence type="inferred from homology"/>
<evidence type="ECO:0000313" key="17">
    <source>
        <dbReference type="CGD" id="CAL0000178292"/>
    </source>
</evidence>
<feature type="compositionally biased region" description="Basic and acidic residues" evidence="13">
    <location>
        <begin position="42"/>
        <end position="52"/>
    </location>
</feature>
<dbReference type="InterPro" id="IPR000159">
    <property type="entry name" value="RA_dom"/>
</dbReference>
<dbReference type="GO" id="GO:0001402">
    <property type="term" value="P:signal transduction involved in filamentous growth"/>
    <property type="evidence" value="ECO:0000315"/>
    <property type="project" value="CGD"/>
</dbReference>
<dbReference type="GO" id="GO:0036180">
    <property type="term" value="P:filamentous growth of a population of unicellular organisms in response to biotic stimulus"/>
    <property type="evidence" value="ECO:0000315"/>
    <property type="project" value="CGD"/>
</dbReference>
<dbReference type="VEuPathDB" id="FungiDB:C7_03070C_A"/>
<evidence type="ECO:0000256" key="8">
    <source>
        <dbReference type="ARBA" id="ARBA00022842"/>
    </source>
</evidence>
<feature type="compositionally biased region" description="Polar residues" evidence="13">
    <location>
        <begin position="53"/>
        <end position="69"/>
    </location>
</feature>
<dbReference type="GO" id="GO:0006171">
    <property type="term" value="P:cAMP biosynthetic process"/>
    <property type="evidence" value="ECO:0000315"/>
    <property type="project" value="CGD"/>
</dbReference>
<dbReference type="InterPro" id="IPR032675">
    <property type="entry name" value="LRR_dom_sf"/>
</dbReference>
<evidence type="ECO:0000256" key="2">
    <source>
        <dbReference type="ARBA" id="ARBA00005381"/>
    </source>
</evidence>
<evidence type="ECO:0000256" key="1">
    <source>
        <dbReference type="ARBA" id="ARBA00001593"/>
    </source>
</evidence>
<dbReference type="GO" id="GO:0036170">
    <property type="term" value="P:filamentous growth of a population of unicellular organisms in response to starvation"/>
    <property type="evidence" value="ECO:0000315"/>
    <property type="project" value="CGD"/>
</dbReference>
<comment type="catalytic activity">
    <reaction evidence="1">
        <text>ATP = 3',5'-cyclic AMP + diphosphate</text>
        <dbReference type="Rhea" id="RHEA:15389"/>
        <dbReference type="ChEBI" id="CHEBI:30616"/>
        <dbReference type="ChEBI" id="CHEBI:33019"/>
        <dbReference type="ChEBI" id="CHEBI:58165"/>
        <dbReference type="EC" id="4.6.1.1"/>
    </reaction>
</comment>
<dbReference type="InterPro" id="IPR055071">
    <property type="entry name" value="RA_PHLPP-like"/>
</dbReference>
<evidence type="ECO:0000256" key="9">
    <source>
        <dbReference type="ARBA" id="ARBA00022998"/>
    </source>
</evidence>
<dbReference type="InterPro" id="IPR036457">
    <property type="entry name" value="PPM-type-like_dom_sf"/>
</dbReference>
<dbReference type="SMART" id="SM00369">
    <property type="entry name" value="LRR_TYP"/>
    <property type="match status" value="13"/>
</dbReference>
<dbReference type="GO" id="GO:1900445">
    <property type="term" value="P:positive regulation of filamentous growth of a population of unicellular organisms in response to biotic stimulus"/>
    <property type="evidence" value="ECO:0000315"/>
    <property type="project" value="CGD"/>
</dbReference>
<dbReference type="GO" id="GO:1900430">
    <property type="term" value="P:positive regulation of filamentous growth of a population of unicellular organisms"/>
    <property type="evidence" value="ECO:0000315"/>
    <property type="project" value="CGD"/>
</dbReference>
<sequence length="1690" mass="189399">MSFLRRDKSKANFRDGSATGLEEPVSPTTHFSPNAPPPLDGNHGDHYHDPDSPRSSVVSLPQLIHNSATHHLKENYRGFHANKRPKGIANVPPLAQPIKPRFKKKSNSLLNKLIYSTKKEDDETATSGKESRSSSIISDEKRKSASSASSGSSRQKFRFSSFDSNLSTSSSSPPKDKKASISDTVSDSSTVTASMSNMPTISIDLNLDEMHDIIKSPETPAPTVGLPTQKAEKKASPTAIKNWQAPESWDVKAPIKKEEPHAPKIEEVAENDVAIDNVLEKKRLPVLYGTHQVPHVTNSKDIKSSHIIRVFKEDNTFTTILCPLETTTSELLAIVQKKFFLESTTNFQLSVCIGNCVKVLEDFEKPLKIQMGLLLLSGYTEEDKLRMLGREDLSFVCKFVVENIFLRSLTHDEEVLLSRNYVDVNISSLNLKNVPIIFHQHTYEIEKLNVANNPSIYLPLDFIQGCTSLAYVDFSHNGCSKFPNNLLEAPQLTHLNLEMNFLDEIPQRISCLSNLTNLKLSSNQLYSLPHSFSTLTNLKQLDLSSNYFDSYPEAVNKLTNLVELNFSYNDLSIIPESIANLINLQKLNLCTNKLSGTLPGYLSQLKALKRLDIRYNYISNVDVLGIIPNLEVAYASKNAISTFSDQMKCLRLLHFDRNPITELKFNTQMQMLSVLDLSRAKITAFPAEFVEKVPNIEKLVLDKNHLVSLPNELCQLSKLVSLSVHANNLQSLPANIGDLRFLKYLDLHSNNLKSLPDQIWDLCHLTSLNVASNNLTSFPKAPYSVVKRLSSSLVDVHLESSQTLSLADSLLILILSDNRLSDDCFDEISFLIALKSLNVSYNDLIEIPQGTLSRLTRLNELYLSGNELTTLPADDLEVLKSLKLLYMNNNKLVSLPAELSRIANLQHLDVSSNQLKYNISNWPYDWSWHWNKNLKYLNFSGNKRFEIKQSHIKNPETGEDFDSLLVLKQLRVLGLIDVTLTTTNVPEQAVDLRLRTTASEFDNFGYGVSDSLGMRDHVSARDLFVQKFRGKENEMLLCAFDGKHGATNQGHRISLVAKNMFVRNFTKELDEIKNDDEIENALRKAFLNFNKEINGILTAKKNKSFTPVPNMSKEALELNLVDDGNAGCTVSVIYIKDKKLYSANIGDIEALLCRNNGDQFLLTEKHDPTNREEFERIRASGGYVSGGGELDGQLSVSRGVGFFNFLPHTHCGPTIRRFKITNDDDMIILGSKQLWDFISYESAVDIIRKDKNDPMVAAQKLRDFAICYGATDKICVIVLTFGNRQKQAANMYSNYGVDRRRRDKQQVVGGDSNLRKLEQEIEPPIGPLALVFTDIKNSTLLWDSYPAPMRSAIKIHNTIMRRQLRITGGYEVKTEGDAFMVAFPSPTAALLWCFQVQQNLVTADWPSEILETDQCCVVSDSENNTIFRGLSVRMGIHWGSPVCEPDVITGRMDYFGPMVNRASRISAIADGGQIAVSSDFLDVLNSLTVKHNNIKNNVESLIDAYQGNENAGMTIERELNALEDLGCNYFKIGERKLKGLETPEPITLVFTNRLKLRYDIFQKRLDANHSTRVAGTLPVEIIYGLRTVSLRLENLCSSINNGGNYCSEGFESSSGVISQKMNSSFKDSDLISLLNHVTTRIESCTTTLFLRQQLSQIKGNGGLIETNNSPSLDVIMDEIADIMKTVNELK</sequence>
<dbReference type="GO" id="GO:0046579">
    <property type="term" value="P:positive regulation of Ras protein signal transduction"/>
    <property type="evidence" value="ECO:0007669"/>
    <property type="project" value="EnsemblFungi"/>
</dbReference>